<dbReference type="AlphaFoldDB" id="A0A857MM40"/>
<name>A0A857MM40_9BACT</name>
<organism evidence="2 3">
    <name type="scientific">Candidatus Mycosynbacter amalyticus</name>
    <dbReference type="NCBI Taxonomy" id="2665156"/>
    <lineage>
        <taxon>Bacteria</taxon>
        <taxon>Candidatus Saccharimonadota</taxon>
        <taxon>Candidatus Saccharimonadota incertae sedis</taxon>
        <taxon>Candidatus Mycosynbacter</taxon>
    </lineage>
</organism>
<dbReference type="RefSeq" id="WP_260762455.1">
    <property type="nucleotide sequence ID" value="NZ_CP045921.1"/>
</dbReference>
<evidence type="ECO:0000313" key="3">
    <source>
        <dbReference type="Proteomes" id="UP001059824"/>
    </source>
</evidence>
<accession>A0A857MM40</accession>
<feature type="signal peptide" evidence="1">
    <location>
        <begin position="1"/>
        <end position="17"/>
    </location>
</feature>
<evidence type="ECO:0000256" key="1">
    <source>
        <dbReference type="SAM" id="SignalP"/>
    </source>
</evidence>
<protein>
    <submittedName>
        <fullName evidence="2">Uncharacterized protein</fullName>
    </submittedName>
</protein>
<proteinExistence type="predicted"/>
<feature type="chain" id="PRO_5032447477" evidence="1">
    <location>
        <begin position="18"/>
        <end position="139"/>
    </location>
</feature>
<dbReference type="KEGG" id="mama:GII36_03345"/>
<dbReference type="EMBL" id="CP045921">
    <property type="protein sequence ID" value="QHN42875.1"/>
    <property type="molecule type" value="Genomic_DNA"/>
</dbReference>
<reference evidence="2" key="1">
    <citation type="journal article" date="2021" name="Nat. Microbiol.">
        <title>Cocultivation of an ultrasmall environmental parasitic bacterium with lytic ability against bacteria associated with wastewater foams.</title>
        <authorList>
            <person name="Batinovic S."/>
            <person name="Rose J.J.A."/>
            <person name="Ratcliffe J."/>
            <person name="Seviour R.J."/>
            <person name="Petrovski S."/>
        </authorList>
    </citation>
    <scope>NUCLEOTIDE SEQUENCE</scope>
    <source>
        <strain evidence="2">JR1</strain>
    </source>
</reference>
<gene>
    <name evidence="2" type="ORF">GII36_03345</name>
</gene>
<keyword evidence="1" id="KW-0732">Signal</keyword>
<dbReference type="Proteomes" id="UP001059824">
    <property type="component" value="Chromosome"/>
</dbReference>
<keyword evidence="3" id="KW-1185">Reference proteome</keyword>
<evidence type="ECO:0000313" key="2">
    <source>
        <dbReference type="EMBL" id="QHN42875.1"/>
    </source>
</evidence>
<sequence>MITAALAVIALSATACYGDSGVTTTVTATVTDTTASTSAEHQDVQLHAGVEPGGNTFVVCNGVSGIATSMTSCPFAIRVSEAYGRPLRQEIVTVSAYSPVTQQTYEMHCEPGSFVTISGDEKRAAVICSGGNNAKVVVF</sequence>